<keyword evidence="3" id="KW-1185">Reference proteome</keyword>
<feature type="signal peptide" evidence="1">
    <location>
        <begin position="1"/>
        <end position="25"/>
    </location>
</feature>
<protein>
    <recommendedName>
        <fullName evidence="4">Conjugal transfer protein TraI</fullName>
    </recommendedName>
</protein>
<reference evidence="2 3" key="1">
    <citation type="submission" date="2018-10" db="EMBL/GenBank/DDBJ databases">
        <title>Genomic Encyclopedia of Archaeal and Bacterial Type Strains, Phase II (KMG-II): from individual species to whole genera.</title>
        <authorList>
            <person name="Goeker M."/>
        </authorList>
    </citation>
    <scope>NUCLEOTIDE SEQUENCE [LARGE SCALE GENOMIC DNA]</scope>
    <source>
        <strain evidence="2 3">DSM 18602</strain>
    </source>
</reference>
<keyword evidence="1" id="KW-0732">Signal</keyword>
<comment type="caution">
    <text evidence="2">The sequence shown here is derived from an EMBL/GenBank/DDBJ whole genome shotgun (WGS) entry which is preliminary data.</text>
</comment>
<organism evidence="2 3">
    <name type="scientific">Mucilaginibacter gracilis</name>
    <dbReference type="NCBI Taxonomy" id="423350"/>
    <lineage>
        <taxon>Bacteria</taxon>
        <taxon>Pseudomonadati</taxon>
        <taxon>Bacteroidota</taxon>
        <taxon>Sphingobacteriia</taxon>
        <taxon>Sphingobacteriales</taxon>
        <taxon>Sphingobacteriaceae</taxon>
        <taxon>Mucilaginibacter</taxon>
    </lineage>
</organism>
<sequence length="224" mass="25565">MKKRIIYFGTTLLLLFVLPQQKADAQIIDLINQAIIKAINAIDIKVQQVQNQTIMLQNAEKQLENKMSLGNLNDISGWLDKEKNLYADYYNELQQVKTVIADFNEVKRITTQQAQLVSEYKSAYSLFKQDKHFSSDEIGYMGQVYSGILQESVRNLDEVLLAVNSFGTQMSDAERLLLVHQASGGIQKNLNDLRQFNNNNTQVAMQRAKDQNDLQSIRALYGIQ</sequence>
<dbReference type="OrthoDB" id="793529at2"/>
<evidence type="ECO:0000313" key="2">
    <source>
        <dbReference type="EMBL" id="RKR80685.1"/>
    </source>
</evidence>
<accession>A0A495IVA8</accession>
<evidence type="ECO:0000313" key="3">
    <source>
        <dbReference type="Proteomes" id="UP000268007"/>
    </source>
</evidence>
<dbReference type="Proteomes" id="UP000268007">
    <property type="component" value="Unassembled WGS sequence"/>
</dbReference>
<feature type="chain" id="PRO_5019783115" description="Conjugal transfer protein TraI" evidence="1">
    <location>
        <begin position="26"/>
        <end position="224"/>
    </location>
</feature>
<dbReference type="AlphaFoldDB" id="A0A495IVA8"/>
<dbReference type="RefSeq" id="WP_121196505.1">
    <property type="nucleotide sequence ID" value="NZ_RBKU01000001.1"/>
</dbReference>
<evidence type="ECO:0008006" key="4">
    <source>
        <dbReference type="Google" id="ProtNLM"/>
    </source>
</evidence>
<evidence type="ECO:0000256" key="1">
    <source>
        <dbReference type="SAM" id="SignalP"/>
    </source>
</evidence>
<name>A0A495IVA8_9SPHI</name>
<dbReference type="EMBL" id="RBKU01000001">
    <property type="protein sequence ID" value="RKR80685.1"/>
    <property type="molecule type" value="Genomic_DNA"/>
</dbReference>
<gene>
    <name evidence="2" type="ORF">BDD43_0817</name>
</gene>
<proteinExistence type="predicted"/>